<dbReference type="Gene3D" id="3.40.50.2300">
    <property type="match status" value="1"/>
</dbReference>
<dbReference type="InterPro" id="IPR036097">
    <property type="entry name" value="HisK_dim/P_sf"/>
</dbReference>
<protein>
    <recommendedName>
        <fullName evidence="2">histidine kinase</fullName>
        <ecNumber evidence="2">2.7.13.3</ecNumber>
    </recommendedName>
</protein>
<dbReference type="PANTHER" id="PTHR42878:SF15">
    <property type="entry name" value="BACTERIOPHYTOCHROME"/>
    <property type="match status" value="1"/>
</dbReference>
<reference evidence="10" key="1">
    <citation type="journal article" date="2015" name="Genome Announc.">
        <title>Draft Genome Sequence of an Anaerobic Ammonium-Oxidizing Bacterium, "Candidatus Brocadia sinica".</title>
        <authorList>
            <person name="Oshiki M."/>
            <person name="Shinyako-Hata K."/>
            <person name="Satoh H."/>
            <person name="Okabe S."/>
        </authorList>
    </citation>
    <scope>NUCLEOTIDE SEQUENCE [LARGE SCALE GENOMIC DNA]</scope>
    <source>
        <strain evidence="10">JPN1</strain>
    </source>
</reference>
<evidence type="ECO:0000259" key="8">
    <source>
        <dbReference type="PROSITE" id="PS50110"/>
    </source>
</evidence>
<dbReference type="Pfam" id="PF00072">
    <property type="entry name" value="Response_reg"/>
    <property type="match status" value="1"/>
</dbReference>
<dbReference type="PANTHER" id="PTHR42878">
    <property type="entry name" value="TWO-COMPONENT HISTIDINE KINASE"/>
    <property type="match status" value="1"/>
</dbReference>
<gene>
    <name evidence="9" type="ORF">BROSI_A2125</name>
</gene>
<dbReference type="InterPro" id="IPR011006">
    <property type="entry name" value="CheY-like_superfamily"/>
</dbReference>
<dbReference type="Gene3D" id="1.10.287.130">
    <property type="match status" value="1"/>
</dbReference>
<keyword evidence="4" id="KW-0808">Transferase</keyword>
<dbReference type="SUPFAM" id="SSF55874">
    <property type="entry name" value="ATPase domain of HSP90 chaperone/DNA topoisomerase II/histidine kinase"/>
    <property type="match status" value="1"/>
</dbReference>
<evidence type="ECO:0000256" key="5">
    <source>
        <dbReference type="ARBA" id="ARBA00022777"/>
    </source>
</evidence>
<dbReference type="PROSITE" id="PS50110">
    <property type="entry name" value="RESPONSE_REGULATORY"/>
    <property type="match status" value="1"/>
</dbReference>
<dbReference type="InterPro" id="IPR001789">
    <property type="entry name" value="Sig_transdc_resp-reg_receiver"/>
</dbReference>
<keyword evidence="10" id="KW-1185">Reference proteome</keyword>
<evidence type="ECO:0000313" key="10">
    <source>
        <dbReference type="Proteomes" id="UP000032309"/>
    </source>
</evidence>
<evidence type="ECO:0000259" key="7">
    <source>
        <dbReference type="PROSITE" id="PS50109"/>
    </source>
</evidence>
<comment type="catalytic activity">
    <reaction evidence="1">
        <text>ATP + protein L-histidine = ADP + protein N-phospho-L-histidine.</text>
        <dbReference type="EC" id="2.7.13.3"/>
    </reaction>
</comment>
<dbReference type="GO" id="GO:0016301">
    <property type="term" value="F:kinase activity"/>
    <property type="evidence" value="ECO:0007669"/>
    <property type="project" value="UniProtKB-KW"/>
</dbReference>
<dbReference type="InterPro" id="IPR036890">
    <property type="entry name" value="HATPase_C_sf"/>
</dbReference>
<keyword evidence="3 6" id="KW-0597">Phosphoprotein</keyword>
<dbReference type="SMART" id="SM00388">
    <property type="entry name" value="HisKA"/>
    <property type="match status" value="1"/>
</dbReference>
<accession>A0ABQ0JYP3</accession>
<organism evidence="9 10">
    <name type="scientific">Candidatus Brocadia sinica JPN1</name>
    <dbReference type="NCBI Taxonomy" id="1197129"/>
    <lineage>
        <taxon>Bacteria</taxon>
        <taxon>Pseudomonadati</taxon>
        <taxon>Planctomycetota</taxon>
        <taxon>Candidatus Brocadiia</taxon>
        <taxon>Candidatus Brocadiales</taxon>
        <taxon>Candidatus Brocadiaceae</taxon>
        <taxon>Candidatus Brocadia</taxon>
    </lineage>
</organism>
<dbReference type="SUPFAM" id="SSF47384">
    <property type="entry name" value="Homodimeric domain of signal transducing histidine kinase"/>
    <property type="match status" value="1"/>
</dbReference>
<evidence type="ECO:0000256" key="6">
    <source>
        <dbReference type="PROSITE-ProRule" id="PRU00169"/>
    </source>
</evidence>
<feature type="domain" description="Response regulatory" evidence="8">
    <location>
        <begin position="7"/>
        <end position="125"/>
    </location>
</feature>
<feature type="domain" description="Histidine kinase" evidence="7">
    <location>
        <begin position="162"/>
        <end position="373"/>
    </location>
</feature>
<dbReference type="Pfam" id="PF00512">
    <property type="entry name" value="HisKA"/>
    <property type="match status" value="1"/>
</dbReference>
<evidence type="ECO:0000256" key="3">
    <source>
        <dbReference type="ARBA" id="ARBA00022553"/>
    </source>
</evidence>
<dbReference type="PRINTS" id="PR00344">
    <property type="entry name" value="BCTRLSENSOR"/>
</dbReference>
<dbReference type="EMBL" id="BAFN01000001">
    <property type="protein sequence ID" value="GAN33599.1"/>
    <property type="molecule type" value="Genomic_DNA"/>
</dbReference>
<dbReference type="EC" id="2.7.13.3" evidence="2"/>
<dbReference type="SMART" id="SM00448">
    <property type="entry name" value="REC"/>
    <property type="match status" value="1"/>
</dbReference>
<dbReference type="Proteomes" id="UP000032309">
    <property type="component" value="Unassembled WGS sequence"/>
</dbReference>
<feature type="modified residue" description="4-aspartylphosphate" evidence="6">
    <location>
        <position position="59"/>
    </location>
</feature>
<dbReference type="SUPFAM" id="SSF52172">
    <property type="entry name" value="CheY-like"/>
    <property type="match status" value="1"/>
</dbReference>
<proteinExistence type="predicted"/>
<comment type="caution">
    <text evidence="9">The sequence shown here is derived from an EMBL/GenBank/DDBJ whole genome shotgun (WGS) entry which is preliminary data.</text>
</comment>
<dbReference type="InterPro" id="IPR050351">
    <property type="entry name" value="BphY/WalK/GraS-like"/>
</dbReference>
<dbReference type="PROSITE" id="PS50109">
    <property type="entry name" value="HIS_KIN"/>
    <property type="match status" value="1"/>
</dbReference>
<evidence type="ECO:0000256" key="1">
    <source>
        <dbReference type="ARBA" id="ARBA00000085"/>
    </source>
</evidence>
<dbReference type="SMART" id="SM00387">
    <property type="entry name" value="HATPase_c"/>
    <property type="match status" value="1"/>
</dbReference>
<dbReference type="Gene3D" id="3.30.565.10">
    <property type="entry name" value="Histidine kinase-like ATPase, C-terminal domain"/>
    <property type="match status" value="1"/>
</dbReference>
<dbReference type="InterPro" id="IPR003661">
    <property type="entry name" value="HisK_dim/P_dom"/>
</dbReference>
<dbReference type="CDD" id="cd00082">
    <property type="entry name" value="HisKA"/>
    <property type="match status" value="1"/>
</dbReference>
<dbReference type="RefSeq" id="WP_052563665.1">
    <property type="nucleotide sequence ID" value="NZ_BAFN01000001.1"/>
</dbReference>
<sequence>MGKKCIKILLIEDNPGDVRLIQEMLKEAGAAQFELEHADRLSSGLERLNMREFDVILLDLGLPESYGLSTLVNILPWAQKLPIVVLTGSIGDETIGIEAVQNGAQDYLTKGQLDGKTLIRSVRYAIERKRIEEEQRKQRDHLEYLNGKLITLNKELESFSYSVSHDLSAPLNRIIGFCDILLSDYADKLDQQGKNYLHRVITASQHMVKLIRNMLDLARATRSEMHNETVNLSALVKLLAKDLMERQPERKVEFVIAEGLTARGDPGLLRIMIENLLGNAWKFTQKHQNAKIEFGVAQYDGKSVYFLRDNGVGFKMDIADKLFNAFQRLHSSTDFEGTGIGLATVRRIIHRHGGQIWAEGEADKGATFYFTLV</sequence>
<name>A0ABQ0JYP3_9BACT</name>
<dbReference type="InterPro" id="IPR005467">
    <property type="entry name" value="His_kinase_dom"/>
</dbReference>
<keyword evidence="5 9" id="KW-0418">Kinase</keyword>
<dbReference type="InterPro" id="IPR003594">
    <property type="entry name" value="HATPase_dom"/>
</dbReference>
<evidence type="ECO:0000256" key="4">
    <source>
        <dbReference type="ARBA" id="ARBA00022679"/>
    </source>
</evidence>
<evidence type="ECO:0000313" key="9">
    <source>
        <dbReference type="EMBL" id="GAN33599.1"/>
    </source>
</evidence>
<dbReference type="InterPro" id="IPR004358">
    <property type="entry name" value="Sig_transdc_His_kin-like_C"/>
</dbReference>
<dbReference type="Pfam" id="PF02518">
    <property type="entry name" value="HATPase_c"/>
    <property type="match status" value="1"/>
</dbReference>
<evidence type="ECO:0000256" key="2">
    <source>
        <dbReference type="ARBA" id="ARBA00012438"/>
    </source>
</evidence>